<dbReference type="GO" id="GO:0061503">
    <property type="term" value="F:tRNA threonylcarbamoyladenosine dehydratase"/>
    <property type="evidence" value="ECO:0007669"/>
    <property type="project" value="TreeGrafter"/>
</dbReference>
<dbReference type="GO" id="GO:0061504">
    <property type="term" value="P:cyclic threonylcarbamoyladenosine biosynthetic process"/>
    <property type="evidence" value="ECO:0007669"/>
    <property type="project" value="TreeGrafter"/>
</dbReference>
<protein>
    <recommendedName>
        <fullName evidence="1">THIF-type NAD/FAD binding fold domain-containing protein</fullName>
    </recommendedName>
</protein>
<organism evidence="2">
    <name type="scientific">Rhizobium loti</name>
    <name type="common">Mesorhizobium loti</name>
    <dbReference type="NCBI Taxonomy" id="381"/>
    <lineage>
        <taxon>Bacteria</taxon>
        <taxon>Pseudomonadati</taxon>
        <taxon>Pseudomonadota</taxon>
        <taxon>Alphaproteobacteria</taxon>
        <taxon>Hyphomicrobiales</taxon>
        <taxon>Phyllobacteriaceae</taxon>
        <taxon>Mesorhizobium</taxon>
    </lineage>
</organism>
<evidence type="ECO:0000313" key="2">
    <source>
        <dbReference type="EMBL" id="BAN09974.1"/>
    </source>
</evidence>
<dbReference type="PANTHER" id="PTHR43267">
    <property type="entry name" value="TRNA THREONYLCARBAMOYLADENOSINE DEHYDRATASE"/>
    <property type="match status" value="1"/>
</dbReference>
<proteinExistence type="predicted"/>
<name>M5AMA2_RHILI</name>
<evidence type="ECO:0000259" key="1">
    <source>
        <dbReference type="Pfam" id="PF00899"/>
    </source>
</evidence>
<accession>M5AMA2</accession>
<dbReference type="InterPro" id="IPR045886">
    <property type="entry name" value="ThiF/MoeB/HesA"/>
</dbReference>
<dbReference type="EMBL" id="AP012557">
    <property type="protein sequence ID" value="BAN09974.1"/>
    <property type="molecule type" value="Genomic_DNA"/>
</dbReference>
<feature type="domain" description="THIF-type NAD/FAD binding fold" evidence="1">
    <location>
        <begin position="177"/>
        <end position="406"/>
    </location>
</feature>
<reference evidence="2" key="2">
    <citation type="journal article" date="2013" name="Microbes Environ.">
        <title>Commonalities and Differences among Symbiosis Islands of Three Mesorhizobium loti Strains.</title>
        <authorList>
            <person name="Kasai-Maita H."/>
            <person name="Hirakawa H."/>
            <person name="Nakamura Y."/>
            <person name="Kaneko T."/>
            <person name="Miki K."/>
            <person name="Maruya J."/>
            <person name="Okazaki S."/>
            <person name="Tabata S."/>
            <person name="Saeki K."/>
            <person name="Sato S."/>
        </authorList>
    </citation>
    <scope>NUCLEOTIDE SEQUENCE</scope>
    <source>
        <strain evidence="2">NZP2037</strain>
    </source>
</reference>
<dbReference type="SUPFAM" id="SSF69572">
    <property type="entry name" value="Activating enzymes of the ubiquitin-like proteins"/>
    <property type="match status" value="1"/>
</dbReference>
<dbReference type="InterPro" id="IPR000594">
    <property type="entry name" value="ThiF_NAD_FAD-bd"/>
</dbReference>
<dbReference type="Pfam" id="PF00899">
    <property type="entry name" value="ThiF"/>
    <property type="match status" value="1"/>
</dbReference>
<dbReference type="AlphaFoldDB" id="M5AMA2"/>
<dbReference type="Gene3D" id="3.40.50.720">
    <property type="entry name" value="NAD(P)-binding Rossmann-like Domain"/>
    <property type="match status" value="1"/>
</dbReference>
<dbReference type="GO" id="GO:0008641">
    <property type="term" value="F:ubiquitin-like modifier activating enzyme activity"/>
    <property type="evidence" value="ECO:0007669"/>
    <property type="project" value="InterPro"/>
</dbReference>
<sequence>MAVSLTLTSAQRDALVQHLFPSDRCEAVALLLCGRRAGQSRHRLMVQKVVTIPYDQCSVRLPDRVTWSTAKLEPLLNEAAQRDLAVVKIHGHFGYDQFSSVDDASDKELFPSIYSWTDGGPHGSAILMDDGRIFGRVVDDAGHFEPFSHVNVVGDDLSFWYSDGETCVETFGKRVAQAFGAGTYSRLRRLRIAVVGCSGTGSPVVEQLARNCVGGLVLVDPDHVEDKNLNRILNSTMADAAAARPKVDVLAEAIRSIGLGTEVETYCADLFHPDVVRAIAGCDIVFGCMDSIDGRHLLNKLATFYLLPYFDLGVKLEADGQGSVDQVCGTVHYLQPGGSSLLSRNVYTMEQVRAAGLFRTDRAAYQAQLAQGYIRGVAEDRPAVIQLNMLIASLAVNELLARLHPYRIDPNSDYAIHRISLSHGIFEHLEDGSPCLALERHIGRGDVTPLLDWAELSEQREAA</sequence>
<dbReference type="OrthoDB" id="2746358at2"/>
<dbReference type="PANTHER" id="PTHR43267:SF1">
    <property type="entry name" value="TRNA THREONYLCARBAMOYLADENOSINE DEHYDRATASE"/>
    <property type="match status" value="1"/>
</dbReference>
<dbReference type="InterPro" id="IPR035985">
    <property type="entry name" value="Ubiquitin-activating_enz"/>
</dbReference>
<reference evidence="2" key="1">
    <citation type="submission" date="2012-10" db="EMBL/GenBank/DDBJ databases">
        <authorList>
            <person name="Maita H."/>
            <person name="Sato S."/>
        </authorList>
    </citation>
    <scope>NUCLEOTIDE SEQUENCE</scope>
    <source>
        <strain evidence="2">NZP2037</strain>
    </source>
</reference>